<dbReference type="InterPro" id="IPR010620">
    <property type="entry name" value="SBBP_repeat"/>
</dbReference>
<dbReference type="EMBL" id="CP048685">
    <property type="protein sequence ID" value="QPJ62145.1"/>
    <property type="molecule type" value="Genomic_DNA"/>
</dbReference>
<dbReference type="PROSITE" id="PS50825">
    <property type="entry name" value="HYR"/>
    <property type="match status" value="1"/>
</dbReference>
<accession>A0A7T0G0C4</accession>
<evidence type="ECO:0000259" key="2">
    <source>
        <dbReference type="PROSITE" id="PS50825"/>
    </source>
</evidence>
<dbReference type="InterPro" id="IPR052918">
    <property type="entry name" value="Motility_Chemotaxis_Reg"/>
</dbReference>
<proteinExistence type="predicted"/>
<evidence type="ECO:0000313" key="3">
    <source>
        <dbReference type="EMBL" id="QPJ62145.1"/>
    </source>
</evidence>
<dbReference type="SUPFAM" id="SSF63829">
    <property type="entry name" value="Calcium-dependent phosphotriesterase"/>
    <property type="match status" value="2"/>
</dbReference>
<dbReference type="Proteomes" id="UP000594688">
    <property type="component" value="Chromosome"/>
</dbReference>
<organism evidence="3 4">
    <name type="scientific">Candidatus Nitronauta litoralis</name>
    <dbReference type="NCBI Taxonomy" id="2705533"/>
    <lineage>
        <taxon>Bacteria</taxon>
        <taxon>Pseudomonadati</taxon>
        <taxon>Nitrospinota/Tectimicrobiota group</taxon>
        <taxon>Nitrospinota</taxon>
        <taxon>Nitrospinia</taxon>
        <taxon>Nitrospinales</taxon>
        <taxon>Nitrospinaceae</taxon>
        <taxon>Candidatus Nitronauta</taxon>
    </lineage>
</organism>
<dbReference type="Pfam" id="PF25778">
    <property type="entry name" value="DUF7948"/>
    <property type="match status" value="1"/>
</dbReference>
<keyword evidence="1" id="KW-0677">Repeat</keyword>
<dbReference type="PANTHER" id="PTHR35580">
    <property type="entry name" value="CELL SURFACE GLYCOPROTEIN (S-LAYER PROTEIN)-LIKE PROTEIN"/>
    <property type="match status" value="1"/>
</dbReference>
<evidence type="ECO:0000313" key="4">
    <source>
        <dbReference type="Proteomes" id="UP000594688"/>
    </source>
</evidence>
<dbReference type="Pfam" id="PF16403">
    <property type="entry name" value="Bact_surface_Ig-like"/>
    <property type="match status" value="5"/>
</dbReference>
<dbReference type="Gene3D" id="2.60.40.10">
    <property type="entry name" value="Immunoglobulins"/>
    <property type="match status" value="5"/>
</dbReference>
<dbReference type="Gene3D" id="2.120.10.30">
    <property type="entry name" value="TolB, C-terminal domain"/>
    <property type="match status" value="1"/>
</dbReference>
<dbReference type="InterPro" id="IPR011042">
    <property type="entry name" value="6-blade_b-propeller_TolB-like"/>
</dbReference>
<gene>
    <name evidence="3" type="ORF">G3M70_09795</name>
</gene>
<dbReference type="Pfam" id="PF06739">
    <property type="entry name" value="SBBP"/>
    <property type="match status" value="7"/>
</dbReference>
<feature type="domain" description="HYR" evidence="2">
    <location>
        <begin position="690"/>
        <end position="770"/>
    </location>
</feature>
<dbReference type="InterPro" id="IPR032179">
    <property type="entry name" value="Cry22Aa_Ig-like"/>
</dbReference>
<reference evidence="3 4" key="1">
    <citation type="submission" date="2020-02" db="EMBL/GenBank/DDBJ databases">
        <title>Genomic and physiological characterization of two novel Nitrospinaceae genera.</title>
        <authorList>
            <person name="Mueller A.J."/>
            <person name="Jung M.-Y."/>
            <person name="Strachan C.R."/>
            <person name="Herbold C.W."/>
            <person name="Kirkegaard R.H."/>
            <person name="Daims H."/>
        </authorList>
    </citation>
    <scope>NUCLEOTIDE SEQUENCE [LARGE SCALE GENOMIC DNA]</scope>
    <source>
        <strain evidence="3">EB</strain>
    </source>
</reference>
<dbReference type="InterPro" id="IPR013783">
    <property type="entry name" value="Ig-like_fold"/>
</dbReference>
<dbReference type="KEGG" id="nli:G3M70_09795"/>
<dbReference type="InterPro" id="IPR057708">
    <property type="entry name" value="DUF7948"/>
</dbReference>
<dbReference type="InterPro" id="IPR003410">
    <property type="entry name" value="HYR_dom"/>
</dbReference>
<name>A0A7T0G0C4_9BACT</name>
<protein>
    <submittedName>
        <fullName evidence="3">DUF5011 domain-containing protein</fullName>
    </submittedName>
</protein>
<evidence type="ECO:0000256" key="1">
    <source>
        <dbReference type="ARBA" id="ARBA00022737"/>
    </source>
</evidence>
<dbReference type="PANTHER" id="PTHR35580:SF1">
    <property type="entry name" value="PHYTASE-LIKE DOMAIN-CONTAINING PROTEIN"/>
    <property type="match status" value="1"/>
</dbReference>
<dbReference type="AlphaFoldDB" id="A0A7T0G0C4"/>
<sequence length="1143" mass="121672">MAKNDSTKLEIAKSFYSQPLRFEKNLGQTAEEVRFFSRGRGYSFFLTPAESVMVLSKRKDQKDPSGLREGFKGRDLGQFETSVIRMRMAGANPSPHITGKEKLKSASHYFVGNKKDNWHREIPHYEKVHFQEVYPGIDLVYYGNQGELEYDFIVKPGSDPNEIILEFKGADALSLNEQGDLILNTPSGKVIQRAPLAYQVINDEKKTVASRYALESQNRVTFQVANFDRDHELVIDPILKFSTYLGGGSSDEAYSIAVGPDDDVYVTGSTRSMDFDTLNEIEGDDVELDIFVFKLETAPFGMNLVYSTYLGGSSFEQGESIAVDSSGNVFVAGWTDSNDFNTVNPIEGDSGGRDVFVLKISENAGVPSLDFSTYLGGSGLDQAESLALDPQGGIYVAGWTQSGDFDTLNALEGDSGLNDAFVFKLEETPTGPSLIYSTYLGGSFNDEAYAIAVNPSGDAYVAGRTFSPDFDTVNTLDTPDLSSDFFVFKLEENAGVLNLAYSTYLGGSGAEEMSGIAVDATGGAYVTGYTTSTNLELVNPIEGDSGDGTWDAYVFKLQEIAGSPAIAWSTYLGGGAADFAQSIAIDPSGNAFIAGYTLSNDFDLVNEIEGDSAGTDVFIVKLNDSPSGPTRSYSTYLGGDGNDRAFAIAIDSNDDAYIAGWTTSLDYDVVFPIESRSGISDVLVSKIGDTDTTPPVITTPPDITQEATGPVTFLDIGTATVTDDFSAPEFIHLFSNSPGQFVLGTIGITWTAIDQAGNTSTEIQNVTIVDTTIPVLTLNGPNPLAHELGTPFVDPWAIATDIHDGPVPVTAVFNELGPGSFEVVYTATDISGNSTSATRIINFVDTTPPTLTLQGPNPAVFNNVPFVEPGFTAVDTVQGTVPVTVTPSGPQTGTFVLTYTATDFSGNSATATRTVTINDTIPPAISINGANPLNYEIGTAYVDPWANAVDNVDGVLPVTLTTNQISPNQFNVIYTATDAAGNTASATRVVNFLDTTPPTLTLLGPNPAVYNNVPFVEPGFTATDSVQGTVPVTVTPQGPQTGTYVLTYTATDFFGNSATATRTVTVNDTLPPVITLNGANPVILQSGQPYNDPWATALDNVDGVLAVSGEFNQVSPNVIEVTYTATDLAGNTGTATRVVFILP</sequence>